<feature type="transmembrane region" description="Helical" evidence="5">
    <location>
        <begin position="47"/>
        <end position="68"/>
    </location>
</feature>
<reference evidence="8" key="1">
    <citation type="submission" date="2018-03" db="EMBL/GenBank/DDBJ databases">
        <authorList>
            <person name="Blom J."/>
        </authorList>
    </citation>
    <scope>NUCLEOTIDE SEQUENCE [LARGE SCALE GENOMIC DNA]</scope>
    <source>
        <strain evidence="8">KPC-SM-21</strain>
    </source>
</reference>
<comment type="subcellular location">
    <subcellularLocation>
        <location evidence="1">Membrane</location>
        <topology evidence="1">Multi-pass membrane protein</topology>
    </subcellularLocation>
</comment>
<keyword evidence="2 5" id="KW-0812">Transmembrane</keyword>
<name>A0A2U3N3C2_9GAMM</name>
<feature type="transmembrane region" description="Helical" evidence="5">
    <location>
        <begin position="301"/>
        <end position="324"/>
    </location>
</feature>
<feature type="domain" description="Major facilitator superfamily (MFS) profile" evidence="6">
    <location>
        <begin position="9"/>
        <end position="391"/>
    </location>
</feature>
<evidence type="ECO:0000313" key="8">
    <source>
        <dbReference type="Proteomes" id="UP000245974"/>
    </source>
</evidence>
<dbReference type="InterPro" id="IPR036259">
    <property type="entry name" value="MFS_trans_sf"/>
</dbReference>
<dbReference type="PROSITE" id="PS50850">
    <property type="entry name" value="MFS"/>
    <property type="match status" value="1"/>
</dbReference>
<dbReference type="PROSITE" id="PS00217">
    <property type="entry name" value="SUGAR_TRANSPORT_2"/>
    <property type="match status" value="1"/>
</dbReference>
<dbReference type="InterPro" id="IPR011701">
    <property type="entry name" value="MFS"/>
</dbReference>
<dbReference type="PANTHER" id="PTHR23508">
    <property type="entry name" value="CARBOXYLIC ACID TRANSPORTER PROTEIN HOMOLOG"/>
    <property type="match status" value="1"/>
</dbReference>
<evidence type="ECO:0000256" key="5">
    <source>
        <dbReference type="SAM" id="Phobius"/>
    </source>
</evidence>
<dbReference type="SUPFAM" id="SSF103473">
    <property type="entry name" value="MFS general substrate transporter"/>
    <property type="match status" value="1"/>
</dbReference>
<proteinExistence type="predicted"/>
<feature type="transmembrane region" description="Helical" evidence="5">
    <location>
        <begin position="160"/>
        <end position="179"/>
    </location>
</feature>
<organism evidence="7 8">
    <name type="scientific">Acinetobacter stercoris</name>
    <dbReference type="NCBI Taxonomy" id="2126983"/>
    <lineage>
        <taxon>Bacteria</taxon>
        <taxon>Pseudomonadati</taxon>
        <taxon>Pseudomonadota</taxon>
        <taxon>Gammaproteobacteria</taxon>
        <taxon>Moraxellales</taxon>
        <taxon>Moraxellaceae</taxon>
        <taxon>Acinetobacter</taxon>
    </lineage>
</organism>
<dbReference type="FunCoup" id="A0A2U3N3C2">
    <property type="interactions" value="58"/>
</dbReference>
<keyword evidence="3 5" id="KW-1133">Transmembrane helix</keyword>
<dbReference type="GO" id="GO:0046943">
    <property type="term" value="F:carboxylic acid transmembrane transporter activity"/>
    <property type="evidence" value="ECO:0007669"/>
    <property type="project" value="TreeGrafter"/>
</dbReference>
<accession>A0A2U3N3C2</accession>
<keyword evidence="4 5" id="KW-0472">Membrane</keyword>
<dbReference type="InterPro" id="IPR020846">
    <property type="entry name" value="MFS_dom"/>
</dbReference>
<dbReference type="Gene3D" id="1.20.1250.20">
    <property type="entry name" value="MFS general substrate transporter like domains"/>
    <property type="match status" value="1"/>
</dbReference>
<dbReference type="AlphaFoldDB" id="A0A2U3N3C2"/>
<feature type="transmembrane region" description="Helical" evidence="5">
    <location>
        <begin position="253"/>
        <end position="270"/>
    </location>
</feature>
<evidence type="ECO:0000313" key="7">
    <source>
        <dbReference type="EMBL" id="SPL72178.1"/>
    </source>
</evidence>
<feature type="transmembrane region" description="Helical" evidence="5">
    <location>
        <begin position="367"/>
        <end position="387"/>
    </location>
</feature>
<protein>
    <submittedName>
        <fullName evidence="7">4-hydroxybenzoate transporter PcaK</fullName>
    </submittedName>
</protein>
<dbReference type="InterPro" id="IPR005829">
    <property type="entry name" value="Sugar_transporter_CS"/>
</dbReference>
<dbReference type="OrthoDB" id="6627132at2"/>
<evidence type="ECO:0000256" key="2">
    <source>
        <dbReference type="ARBA" id="ARBA00022692"/>
    </source>
</evidence>
<dbReference type="CDD" id="cd17365">
    <property type="entry name" value="MFS_PcaK_like"/>
    <property type="match status" value="1"/>
</dbReference>
<evidence type="ECO:0000256" key="3">
    <source>
        <dbReference type="ARBA" id="ARBA00022989"/>
    </source>
</evidence>
<dbReference type="EMBL" id="OOGT01000229">
    <property type="protein sequence ID" value="SPL72178.1"/>
    <property type="molecule type" value="Genomic_DNA"/>
</dbReference>
<feature type="transmembrane region" description="Helical" evidence="5">
    <location>
        <begin position="100"/>
        <end position="121"/>
    </location>
</feature>
<dbReference type="RefSeq" id="WP_121975578.1">
    <property type="nucleotide sequence ID" value="NZ_OOGT01000229.1"/>
</dbReference>
<dbReference type="PROSITE" id="PS00216">
    <property type="entry name" value="SUGAR_TRANSPORT_1"/>
    <property type="match status" value="1"/>
</dbReference>
<evidence type="ECO:0000256" key="1">
    <source>
        <dbReference type="ARBA" id="ARBA00004141"/>
    </source>
</evidence>
<dbReference type="Pfam" id="PF07690">
    <property type="entry name" value="MFS_1"/>
    <property type="match status" value="1"/>
</dbReference>
<dbReference type="PANTHER" id="PTHR23508:SF10">
    <property type="entry name" value="CARBOXYLIC ACID TRANSPORTER PROTEIN HOMOLOG"/>
    <property type="match status" value="1"/>
</dbReference>
<dbReference type="Proteomes" id="UP000245974">
    <property type="component" value="Unassembled WGS sequence"/>
</dbReference>
<gene>
    <name evidence="7" type="primary">pcaK_5</name>
    <name evidence="7" type="ORF">KPC_3356</name>
</gene>
<feature type="transmembrane region" description="Helical" evidence="5">
    <location>
        <begin position="133"/>
        <end position="154"/>
    </location>
</feature>
<sequence length="403" mass="43232">MKNSTMNFTIVICFLIALIEGIDIQAIGVAATSIKQHFQLDSAQLGLLFSIGIFGLLPGTIIGGYYADKIGRKKVLIAAVVLFAVFTLSIVFVQNFTGLLVVRFMAGLGFGAALPNLIALASESSSAENKGKAVGMMYCGMPIGAILISLWAAMDSSNNWKLIFYAGGIIPLVVVPFMIKYLPESKEYAQVQTRIKNISYSLALFSNKQTSRTILLWGGCFFTAMVLYIMLSWLPSLFVELGFTKQQGSMAQVYFQIGATIGTLLFTGLIDKWNKSVVIGIVYIGILTGLIFMNSAPTLMIMYLAAAFTGFFLIGSNGVSYAFSSFAYPTEHRGQGVGAANAVGRIGAMVGPAVAGQILNTGGGTSGVLLSMFPCIVIALVCMFVLARKLDVQETIIFKKEIT</sequence>
<evidence type="ECO:0000259" key="6">
    <source>
        <dbReference type="PROSITE" id="PS50850"/>
    </source>
</evidence>
<feature type="transmembrane region" description="Helical" evidence="5">
    <location>
        <begin position="336"/>
        <end position="355"/>
    </location>
</feature>
<dbReference type="NCBIfam" id="NF008586">
    <property type="entry name" value="PRK11551.1"/>
    <property type="match status" value="1"/>
</dbReference>
<feature type="transmembrane region" description="Helical" evidence="5">
    <location>
        <begin position="75"/>
        <end position="94"/>
    </location>
</feature>
<evidence type="ECO:0000256" key="4">
    <source>
        <dbReference type="ARBA" id="ARBA00023136"/>
    </source>
</evidence>
<dbReference type="InParanoid" id="A0A2U3N3C2"/>
<feature type="transmembrane region" description="Helical" evidence="5">
    <location>
        <begin position="277"/>
        <end position="295"/>
    </location>
</feature>
<feature type="transmembrane region" description="Helical" evidence="5">
    <location>
        <begin position="214"/>
        <end position="233"/>
    </location>
</feature>
<keyword evidence="8" id="KW-1185">Reference proteome</keyword>
<dbReference type="GO" id="GO:0005886">
    <property type="term" value="C:plasma membrane"/>
    <property type="evidence" value="ECO:0007669"/>
    <property type="project" value="TreeGrafter"/>
</dbReference>